<evidence type="ECO:0000313" key="4">
    <source>
        <dbReference type="Proteomes" id="UP001146793"/>
    </source>
</evidence>
<dbReference type="Proteomes" id="UP001146793">
    <property type="component" value="Unassembled WGS sequence"/>
</dbReference>
<feature type="signal peptide" evidence="1">
    <location>
        <begin position="1"/>
        <end position="21"/>
    </location>
</feature>
<keyword evidence="1" id="KW-0732">Signal</keyword>
<evidence type="ECO:0000256" key="1">
    <source>
        <dbReference type="SAM" id="SignalP"/>
    </source>
</evidence>
<organism evidence="2 4">
    <name type="scientific">Anaeramoeba flamelloides</name>
    <dbReference type="NCBI Taxonomy" id="1746091"/>
    <lineage>
        <taxon>Eukaryota</taxon>
        <taxon>Metamonada</taxon>
        <taxon>Anaeramoebidae</taxon>
        <taxon>Anaeramoeba</taxon>
    </lineage>
</organism>
<reference evidence="2" key="2">
    <citation type="submission" date="2022-08" db="EMBL/GenBank/DDBJ databases">
        <title>Novel sulphate-reducing endosymbionts in the free-living metamonad Anaeramoeba.</title>
        <authorList>
            <person name="Jerlstrom-Hultqvist J."/>
            <person name="Cepicka I."/>
            <person name="Gallot-Lavallee L."/>
            <person name="Salas-Leiva D."/>
            <person name="Curtis B.A."/>
            <person name="Zahonova K."/>
            <person name="Pipaliya S."/>
            <person name="Dacks J."/>
            <person name="Roger A.J."/>
        </authorList>
    </citation>
    <scope>NUCLEOTIDE SEQUENCE</scope>
    <source>
        <strain evidence="2">Busselton2</strain>
    </source>
</reference>
<sequence>MDKKILIALVFSFFLFQPTLAGFFRDDGIVNPPQFWQRFRNKDYLSTRPFYQWWYYSLEDYEKETTYIFAYSYSRCVNDMTNQGSYVFFGEVNRNSQDPHWQLISKYPLDEFKVNNDFNVSIANGKFKLEPISDSVIHLKGEIDDSSHVWFAQNIDKSTKITWDLTLERVQGWYGQSDLELEDDLVGEISWNTYAHDSQISGEIKINSKTIKIEKSPNFRIYGDMNWGDYFPHGNGKEMSWGWYNVIIPAENPEDDIAIIVGSGKTKTGTSLGIMTASFSNIKIGSERQGFRYVVGLDDTPGRSVLLATAGKNYKLYNFNVTRTNWIDITDDLGTSQIPLTQVVHIDSSKWVITLTCKSTPEMYNRLLFPTDGMVFSDWEALGVNVHVLIKEASGKVILDKVVNYGGLEFGYKSPIHF</sequence>
<accession>A0AAV7YKE9</accession>
<evidence type="ECO:0000313" key="3">
    <source>
        <dbReference type="EMBL" id="KAJ6252813.1"/>
    </source>
</evidence>
<protein>
    <recommendedName>
        <fullName evidence="6">AttH domain-containing protein</fullName>
    </recommendedName>
</protein>
<evidence type="ECO:0008006" key="6">
    <source>
        <dbReference type="Google" id="ProtNLM"/>
    </source>
</evidence>
<dbReference type="SUPFAM" id="SSF159245">
    <property type="entry name" value="AttH-like"/>
    <property type="match status" value="1"/>
</dbReference>
<dbReference type="EMBL" id="JANTQA010000057">
    <property type="protein sequence ID" value="KAJ3429169.1"/>
    <property type="molecule type" value="Genomic_DNA"/>
</dbReference>
<evidence type="ECO:0000313" key="5">
    <source>
        <dbReference type="Proteomes" id="UP001150062"/>
    </source>
</evidence>
<proteinExistence type="predicted"/>
<reference evidence="3" key="1">
    <citation type="submission" date="2022-08" db="EMBL/GenBank/DDBJ databases">
        <title>Novel sulfate-reducing endosymbionts in the free-living metamonad Anaeramoeba.</title>
        <authorList>
            <person name="Jerlstrom-Hultqvist J."/>
            <person name="Cepicka I."/>
            <person name="Gallot-Lavallee L."/>
            <person name="Salas-Leiva D."/>
            <person name="Curtis B.A."/>
            <person name="Zahonova K."/>
            <person name="Pipaliya S."/>
            <person name="Dacks J."/>
            <person name="Roger A.J."/>
        </authorList>
    </citation>
    <scope>NUCLEOTIDE SEQUENCE</scope>
    <source>
        <strain evidence="3">Schooner1</strain>
    </source>
</reference>
<gene>
    <name evidence="2" type="ORF">M0812_24510</name>
    <name evidence="3" type="ORF">M0813_13792</name>
</gene>
<dbReference type="EMBL" id="JAOAOG010000038">
    <property type="protein sequence ID" value="KAJ6252813.1"/>
    <property type="molecule type" value="Genomic_DNA"/>
</dbReference>
<name>A0AAV7YKE9_9EUKA</name>
<dbReference type="Proteomes" id="UP001150062">
    <property type="component" value="Unassembled WGS sequence"/>
</dbReference>
<dbReference type="AlphaFoldDB" id="A0AAV7YKE9"/>
<keyword evidence="5" id="KW-1185">Reference proteome</keyword>
<evidence type="ECO:0000313" key="2">
    <source>
        <dbReference type="EMBL" id="KAJ3429169.1"/>
    </source>
</evidence>
<feature type="chain" id="PRO_5043608476" description="AttH domain-containing protein" evidence="1">
    <location>
        <begin position="22"/>
        <end position="418"/>
    </location>
</feature>
<comment type="caution">
    <text evidence="2">The sequence shown here is derived from an EMBL/GenBank/DDBJ whole genome shotgun (WGS) entry which is preliminary data.</text>
</comment>